<feature type="domain" description="Transposase DDE" evidence="1">
    <location>
        <begin position="87"/>
        <end position="263"/>
    </location>
</feature>
<organism evidence="2 3">
    <name type="scientific">Gordonia desulfuricans</name>
    <dbReference type="NCBI Taxonomy" id="89051"/>
    <lineage>
        <taxon>Bacteria</taxon>
        <taxon>Bacillati</taxon>
        <taxon>Actinomycetota</taxon>
        <taxon>Actinomycetes</taxon>
        <taxon>Mycobacteriales</taxon>
        <taxon>Gordoniaceae</taxon>
        <taxon>Gordonia</taxon>
    </lineage>
</organism>
<name>A0A7K3LX08_9ACTN</name>
<dbReference type="InterPro" id="IPR047960">
    <property type="entry name" value="Transpos_IS1380"/>
</dbReference>
<dbReference type="Proteomes" id="UP000466307">
    <property type="component" value="Unassembled WGS sequence"/>
</dbReference>
<evidence type="ECO:0000313" key="2">
    <source>
        <dbReference type="EMBL" id="NDK92656.1"/>
    </source>
</evidence>
<keyword evidence="3" id="KW-1185">Reference proteome</keyword>
<dbReference type="AlphaFoldDB" id="A0A7K3LX08"/>
<proteinExistence type="predicted"/>
<dbReference type="RefSeq" id="WP_162128946.1">
    <property type="nucleotide sequence ID" value="NZ_JAADZU010000173.1"/>
</dbReference>
<dbReference type="InterPro" id="IPR025668">
    <property type="entry name" value="Tnp_DDE_dom"/>
</dbReference>
<evidence type="ECO:0000313" key="3">
    <source>
        <dbReference type="Proteomes" id="UP000466307"/>
    </source>
</evidence>
<dbReference type="Pfam" id="PF13701">
    <property type="entry name" value="DDE_Tnp_1_4"/>
    <property type="match status" value="1"/>
</dbReference>
<sequence length="434" mass="46062">MPVKSASFDDRNLIGPAGVVPVMRLAQTCGLQELGDQWLTIPTDTGANAGRKLSAIVMGMVMGADTIDGLSIIGHGGMGTIYGHTHAPSTLGTFLRACTRGTVAQYEAIATRLLAGLIEHTHLLNPAGERVLVDLDDTINQCYGHQKQGAKYGYSGVRGINALMVTATTADRAPIILGHRLRGGSCNSVRGAADLLTRSLNTLRRAWPAGREVPVLVRGDSAFYSHDLVAAAHRAGAQVSLTVRLYSNVTTAISTIDDSAWTTITLANPTQVGTDGQLVRTAEVAEVPFDGFVGKPSTPVKPGRTRAPIPGRLIVRRVLALNPDGDSLFDVYRHHAFFTTDMTTDKVVADRVHRHHAIIEQVHADLKASAMAHMPSGKFSANAAWLACAVMAFNLTRAAATVAGGSLMRATTTTIRRALIGVPARISSSARRLS</sequence>
<gene>
    <name evidence="2" type="ORF">GYA93_24410</name>
</gene>
<dbReference type="NCBIfam" id="NF033539">
    <property type="entry name" value="transpos_IS1380"/>
    <property type="match status" value="1"/>
</dbReference>
<dbReference type="EMBL" id="JAADZU010000173">
    <property type="protein sequence ID" value="NDK92656.1"/>
    <property type="molecule type" value="Genomic_DNA"/>
</dbReference>
<comment type="caution">
    <text evidence="2">The sequence shown here is derived from an EMBL/GenBank/DDBJ whole genome shotgun (WGS) entry which is preliminary data.</text>
</comment>
<accession>A0A7K3LX08</accession>
<feature type="non-terminal residue" evidence="2">
    <location>
        <position position="434"/>
    </location>
</feature>
<evidence type="ECO:0000259" key="1">
    <source>
        <dbReference type="Pfam" id="PF13701"/>
    </source>
</evidence>
<protein>
    <submittedName>
        <fullName evidence="2">IS1380 family transposase</fullName>
    </submittedName>
</protein>
<reference evidence="2 3" key="1">
    <citation type="submission" date="2020-01" db="EMBL/GenBank/DDBJ databases">
        <title>Investigation of new actinobacteria for the biodesulphurisation of diesel fuel.</title>
        <authorList>
            <person name="Athi Narayanan S.M."/>
        </authorList>
    </citation>
    <scope>NUCLEOTIDE SEQUENCE [LARGE SCALE GENOMIC DNA]</scope>
    <source>
        <strain evidence="2 3">213E</strain>
    </source>
</reference>